<dbReference type="AlphaFoldDB" id="A0A8X7BP63"/>
<comment type="caution">
    <text evidence="1">The sequence shown here is derived from an EMBL/GenBank/DDBJ whole genome shotgun (WGS) entry which is preliminary data.</text>
</comment>
<proteinExistence type="predicted"/>
<dbReference type="Proteomes" id="UP000886998">
    <property type="component" value="Unassembled WGS sequence"/>
</dbReference>
<organism evidence="1 2">
    <name type="scientific">Trichonephila inaurata madagascariensis</name>
    <dbReference type="NCBI Taxonomy" id="2747483"/>
    <lineage>
        <taxon>Eukaryota</taxon>
        <taxon>Metazoa</taxon>
        <taxon>Ecdysozoa</taxon>
        <taxon>Arthropoda</taxon>
        <taxon>Chelicerata</taxon>
        <taxon>Arachnida</taxon>
        <taxon>Araneae</taxon>
        <taxon>Araneomorphae</taxon>
        <taxon>Entelegynae</taxon>
        <taxon>Araneoidea</taxon>
        <taxon>Nephilidae</taxon>
        <taxon>Trichonephila</taxon>
        <taxon>Trichonephila inaurata</taxon>
    </lineage>
</organism>
<accession>A0A8X7BP63</accession>
<gene>
    <name evidence="1" type="ORF">TNIN_336851</name>
</gene>
<keyword evidence="2" id="KW-1185">Reference proteome</keyword>
<evidence type="ECO:0000313" key="1">
    <source>
        <dbReference type="EMBL" id="GFY37249.1"/>
    </source>
</evidence>
<evidence type="ECO:0000313" key="2">
    <source>
        <dbReference type="Proteomes" id="UP000886998"/>
    </source>
</evidence>
<dbReference type="OrthoDB" id="10556227at2759"/>
<name>A0A8X7BP63_9ARAC</name>
<dbReference type="EMBL" id="BMAV01000198">
    <property type="protein sequence ID" value="GFY37249.1"/>
    <property type="molecule type" value="Genomic_DNA"/>
</dbReference>
<sequence>MRKFLLSPEGKGRTSTWLDSLCSAKAKKNTWILSISLLLENKYVVCESFWQPSQRFVEFVMLGEKWEREKKIKEEEKLSRAVKTFARLVDSKSTHVT</sequence>
<protein>
    <submittedName>
        <fullName evidence="1">Uncharacterized protein</fullName>
    </submittedName>
</protein>
<reference evidence="1" key="1">
    <citation type="submission" date="2020-08" db="EMBL/GenBank/DDBJ databases">
        <title>Multicomponent nature underlies the extraordinary mechanical properties of spider dragline silk.</title>
        <authorList>
            <person name="Kono N."/>
            <person name="Nakamura H."/>
            <person name="Mori M."/>
            <person name="Yoshida Y."/>
            <person name="Ohtoshi R."/>
            <person name="Malay A.D."/>
            <person name="Moran D.A.P."/>
            <person name="Tomita M."/>
            <person name="Numata K."/>
            <person name="Arakawa K."/>
        </authorList>
    </citation>
    <scope>NUCLEOTIDE SEQUENCE</scope>
</reference>